<organism evidence="2 3">
    <name type="scientific">Acetobacter orientalis</name>
    <dbReference type="NCBI Taxonomy" id="146474"/>
    <lineage>
        <taxon>Bacteria</taxon>
        <taxon>Pseudomonadati</taxon>
        <taxon>Pseudomonadota</taxon>
        <taxon>Alphaproteobacteria</taxon>
        <taxon>Acetobacterales</taxon>
        <taxon>Acetobacteraceae</taxon>
        <taxon>Acetobacter</taxon>
    </lineage>
</organism>
<dbReference type="EMBL" id="BAMX01000003">
    <property type="protein sequence ID" value="GAN65027.1"/>
    <property type="molecule type" value="Genomic_DNA"/>
</dbReference>
<dbReference type="AlphaFoldDB" id="A0A0D6NG40"/>
<accession>A0A6N3SZ91</accession>
<keyword evidence="2" id="KW-0378">Hydrolase</keyword>
<name>A0A0D6NG40_9PROT</name>
<dbReference type="Pfam" id="PF06048">
    <property type="entry name" value="DUF927"/>
    <property type="match status" value="1"/>
</dbReference>
<evidence type="ECO:0000259" key="1">
    <source>
        <dbReference type="Pfam" id="PF06048"/>
    </source>
</evidence>
<dbReference type="InterPro" id="IPR009270">
    <property type="entry name" value="DUF927"/>
</dbReference>
<keyword evidence="2" id="KW-0347">Helicase</keyword>
<comment type="caution">
    <text evidence="2">The sequence shown here is derived from an EMBL/GenBank/DDBJ whole genome shotgun (WGS) entry which is preliminary data.</text>
</comment>
<proteinExistence type="predicted"/>
<reference evidence="2 3" key="1">
    <citation type="submission" date="2012-11" db="EMBL/GenBank/DDBJ databases">
        <title>Whole genome sequence of Acetobacter orientalis 21F-2.</title>
        <authorList>
            <person name="Azuma Y."/>
            <person name="Higashiura N."/>
            <person name="Hirakawa H."/>
            <person name="Matsushita K."/>
        </authorList>
    </citation>
    <scope>NUCLEOTIDE SEQUENCE [LARGE SCALE GENOMIC DNA]</scope>
    <source>
        <strain evidence="2 3">21F-2</strain>
    </source>
</reference>
<dbReference type="RefSeq" id="WP_158319710.1">
    <property type="nucleotide sequence ID" value="NZ_BAMX01000003.1"/>
</dbReference>
<keyword evidence="2" id="KW-0067">ATP-binding</keyword>
<evidence type="ECO:0000313" key="3">
    <source>
        <dbReference type="Proteomes" id="UP000032670"/>
    </source>
</evidence>
<dbReference type="GeneID" id="76203165"/>
<sequence>MTRTHTVVSITGKTYTLKATDEQPAGCSGEQYLYRNNASRLLAFVSVLPDGRKETRYHCECSDGDAVSTGWYRQEEILPRPPRFLYGLDKLAASQDKPVVLVDNEGLVERAQALFSEAVIVSLMSGAGRVNIEPLEGREVYLLGHDIDEAGRALTGSCASLKVLNCFLENLSNSNSSRVWGMLQETAQDYVDPGATVFKRGYEMRPDGLYYARRNEEGEIISETETPIASPFKILSNIEFEESGRTVYYKRIRFLNMLSGKHDYKNYSFPLREKATEIVKELAEQGMLIDSEHEKKFESFMSTVQAGGENAIGFKKAGWREASGHTVFLLPNGEVVGSATGRREYVPVLDMTCSDRFKQRGTLEEWREHVAKKAVGNKRLILALCAAFASPLIKFRESFKNLGGFHFVGPSSIGKSTLLTAAASVWGPGRGGTDGQVRSWKSTGNAFENTAEASSDTFLALDELGQAPARTIGETVYALANGVGKERMYSDTKSRKVKEWHLMFVSSGELTLEDMLEKAGHKIKGGQELRFTNIVADAGAGFGVFEKLNGALSSKDFAEQMNANAAKYYGTAARCFLKRLAADVDSGRIEELIERHERESESFLALTADQIKIGQLARIKNKFMLAAIAGELAFEYGILSQDIGFYKNDCLLACRELMFEWIEKNNVTSTSEERQALDAISNYLLANGSQFQDIKGPDGDEDNPRIIRDLNGYCEDTATCRQYHIFTDVFKKKICAANSINVDYALKMLADKGLLITSSDGDNVKRFTNRISAKNEYFESKRMRVYTITDKICDPDCFG</sequence>
<protein>
    <submittedName>
        <fullName evidence="2">DNA/RNA helicase</fullName>
    </submittedName>
</protein>
<gene>
    <name evidence="2" type="ORF">Abor_003_097</name>
</gene>
<accession>A0A0D6NG40</accession>
<dbReference type="Proteomes" id="UP000032670">
    <property type="component" value="Unassembled WGS sequence"/>
</dbReference>
<dbReference type="GO" id="GO:0004386">
    <property type="term" value="F:helicase activity"/>
    <property type="evidence" value="ECO:0007669"/>
    <property type="project" value="UniProtKB-KW"/>
</dbReference>
<keyword evidence="2" id="KW-0547">Nucleotide-binding</keyword>
<feature type="domain" description="DUF927" evidence="1">
    <location>
        <begin position="203"/>
        <end position="497"/>
    </location>
</feature>
<evidence type="ECO:0000313" key="2">
    <source>
        <dbReference type="EMBL" id="GAN65027.1"/>
    </source>
</evidence>
<keyword evidence="3" id="KW-1185">Reference proteome</keyword>